<gene>
    <name evidence="2" type="ORF">PUN28_003322</name>
</gene>
<accession>A0AAW2GKG7</accession>
<keyword evidence="3" id="KW-1185">Reference proteome</keyword>
<evidence type="ECO:0000313" key="2">
    <source>
        <dbReference type="EMBL" id="KAL0127990.1"/>
    </source>
</evidence>
<name>A0AAW2GKG7_9HYME</name>
<organism evidence="2 3">
    <name type="scientific">Cardiocondyla obscurior</name>
    <dbReference type="NCBI Taxonomy" id="286306"/>
    <lineage>
        <taxon>Eukaryota</taxon>
        <taxon>Metazoa</taxon>
        <taxon>Ecdysozoa</taxon>
        <taxon>Arthropoda</taxon>
        <taxon>Hexapoda</taxon>
        <taxon>Insecta</taxon>
        <taxon>Pterygota</taxon>
        <taxon>Neoptera</taxon>
        <taxon>Endopterygota</taxon>
        <taxon>Hymenoptera</taxon>
        <taxon>Apocrita</taxon>
        <taxon>Aculeata</taxon>
        <taxon>Formicoidea</taxon>
        <taxon>Formicidae</taxon>
        <taxon>Myrmicinae</taxon>
        <taxon>Cardiocondyla</taxon>
    </lineage>
</organism>
<dbReference type="AlphaFoldDB" id="A0AAW2GKG7"/>
<dbReference type="EMBL" id="JADYXP020000003">
    <property type="protein sequence ID" value="KAL0127990.1"/>
    <property type="molecule type" value="Genomic_DNA"/>
</dbReference>
<sequence>MQMMLQTSAVGETTVYADRLCARHNFLGLHSAPCKLKYHDSHSQLIKKKKKKKKEKKRKKRKKKGKRKKERGRK</sequence>
<proteinExistence type="predicted"/>
<evidence type="ECO:0000313" key="3">
    <source>
        <dbReference type="Proteomes" id="UP001430953"/>
    </source>
</evidence>
<evidence type="ECO:0000256" key="1">
    <source>
        <dbReference type="SAM" id="MobiDB-lite"/>
    </source>
</evidence>
<comment type="caution">
    <text evidence="2">The sequence shown here is derived from an EMBL/GenBank/DDBJ whole genome shotgun (WGS) entry which is preliminary data.</text>
</comment>
<dbReference type="Proteomes" id="UP001430953">
    <property type="component" value="Unassembled WGS sequence"/>
</dbReference>
<feature type="compositionally biased region" description="Basic residues" evidence="1">
    <location>
        <begin position="45"/>
        <end position="74"/>
    </location>
</feature>
<reference evidence="2 3" key="1">
    <citation type="submission" date="2023-03" db="EMBL/GenBank/DDBJ databases">
        <title>High recombination rates correlate with genetic variation in Cardiocondyla obscurior ants.</title>
        <authorList>
            <person name="Errbii M."/>
        </authorList>
    </citation>
    <scope>NUCLEOTIDE SEQUENCE [LARGE SCALE GENOMIC DNA]</scope>
    <source>
        <strain evidence="2">Alpha-2009</strain>
        <tissue evidence="2">Whole body</tissue>
    </source>
</reference>
<protein>
    <submittedName>
        <fullName evidence="2">Uncharacterized protein</fullName>
    </submittedName>
</protein>
<feature type="region of interest" description="Disordered" evidence="1">
    <location>
        <begin position="39"/>
        <end position="74"/>
    </location>
</feature>